<keyword evidence="9 13" id="KW-0413">Isomerase</keyword>
<dbReference type="Gene3D" id="1.10.290.10">
    <property type="entry name" value="Topoisomerase I, domain 4"/>
    <property type="match status" value="1"/>
</dbReference>
<reference evidence="14 16" key="2">
    <citation type="submission" date="2017-05" db="EMBL/GenBank/DDBJ databases">
        <title>The draft genome of the hyperthermophilic archaeon 'Pyrodictium delaneyi strain Hulk', an iron and nitrate reducer, reveals the capacity for sulfate reduction.</title>
        <authorList>
            <person name="Demey L.M."/>
            <person name="Miller C."/>
            <person name="Manzella M."/>
            <person name="Reguera G."/>
            <person name="Kashefi K."/>
        </authorList>
    </citation>
    <scope>NUCLEOTIDE SEQUENCE [LARGE SCALE GENOMIC DNA]</scope>
    <source>
        <strain evidence="14 16">Hulk</strain>
    </source>
</reference>
<dbReference type="STRING" id="1273541.Pyrde_1650"/>
<dbReference type="AlphaFoldDB" id="A0A0P0N5E2"/>
<dbReference type="InterPro" id="IPR013826">
    <property type="entry name" value="Topo_IA_cen_sub3"/>
</dbReference>
<dbReference type="InterPro" id="IPR023405">
    <property type="entry name" value="Topo_IA_core_domain"/>
</dbReference>
<dbReference type="InterPro" id="IPR023406">
    <property type="entry name" value="Topo_IA_AS"/>
</dbReference>
<evidence type="ECO:0000256" key="9">
    <source>
        <dbReference type="ARBA" id="ARBA00023235"/>
    </source>
</evidence>
<dbReference type="SMART" id="SM00437">
    <property type="entry name" value="TOP1Ac"/>
    <property type="match status" value="1"/>
</dbReference>
<keyword evidence="7" id="KW-0799">Topoisomerase</keyword>
<dbReference type="CDD" id="cd00186">
    <property type="entry name" value="TOP1Ac"/>
    <property type="match status" value="1"/>
</dbReference>
<dbReference type="GO" id="GO:0003917">
    <property type="term" value="F:DNA topoisomerase type I (single strand cut, ATP-independent) activity"/>
    <property type="evidence" value="ECO:0007669"/>
    <property type="project" value="UniProtKB-EC"/>
</dbReference>
<dbReference type="InterPro" id="IPR003601">
    <property type="entry name" value="Topo_IA_2"/>
</dbReference>
<dbReference type="GeneID" id="26099990"/>
<dbReference type="GO" id="GO:0003677">
    <property type="term" value="F:DNA binding"/>
    <property type="evidence" value="ECO:0007669"/>
    <property type="project" value="UniProtKB-KW"/>
</dbReference>
<dbReference type="PRINTS" id="PR00417">
    <property type="entry name" value="PRTPISMRASEI"/>
</dbReference>
<dbReference type="Proteomes" id="UP000058613">
    <property type="component" value="Chromosome"/>
</dbReference>
<evidence type="ECO:0000259" key="11">
    <source>
        <dbReference type="PROSITE" id="PS50880"/>
    </source>
</evidence>
<keyword evidence="5" id="KW-0479">Metal-binding</keyword>
<dbReference type="GO" id="GO:0006265">
    <property type="term" value="P:DNA topological change"/>
    <property type="evidence" value="ECO:0007669"/>
    <property type="project" value="InterPro"/>
</dbReference>
<dbReference type="Gene3D" id="1.10.460.10">
    <property type="entry name" value="Topoisomerase I, domain 2"/>
    <property type="match status" value="1"/>
</dbReference>
<evidence type="ECO:0000313" key="13">
    <source>
        <dbReference type="EMBL" id="ALL01693.1"/>
    </source>
</evidence>
<evidence type="ECO:0000256" key="6">
    <source>
        <dbReference type="ARBA" id="ARBA00022833"/>
    </source>
</evidence>
<evidence type="ECO:0000256" key="7">
    <source>
        <dbReference type="ARBA" id="ARBA00023029"/>
    </source>
</evidence>
<feature type="domain" description="Toprim" evidence="11">
    <location>
        <begin position="23"/>
        <end position="158"/>
    </location>
</feature>
<dbReference type="InterPro" id="IPR013497">
    <property type="entry name" value="Topo_IA_cen"/>
</dbReference>
<dbReference type="PROSITE" id="PS00396">
    <property type="entry name" value="TOPO_IA_1"/>
    <property type="match status" value="1"/>
</dbReference>
<comment type="similarity">
    <text evidence="3">Belongs to the type IA topoisomerase family.</text>
</comment>
<feature type="domain" description="Topo IA-type catalytic" evidence="12">
    <location>
        <begin position="173"/>
        <end position="592"/>
    </location>
</feature>
<evidence type="ECO:0000256" key="10">
    <source>
        <dbReference type="SAM" id="MobiDB-lite"/>
    </source>
</evidence>
<accession>A0A0P0N5E2</accession>
<dbReference type="InterPro" id="IPR000380">
    <property type="entry name" value="Topo_IA"/>
</dbReference>
<evidence type="ECO:0000256" key="3">
    <source>
        <dbReference type="ARBA" id="ARBA00009446"/>
    </source>
</evidence>
<dbReference type="InterPro" id="IPR013824">
    <property type="entry name" value="Topo_IA_cen_sub1"/>
</dbReference>
<evidence type="ECO:0000256" key="2">
    <source>
        <dbReference type="ARBA" id="ARBA00001946"/>
    </source>
</evidence>
<dbReference type="RefSeq" id="WP_055409864.1">
    <property type="nucleotide sequence ID" value="NZ_CP013011.1"/>
</dbReference>
<keyword evidence="8" id="KW-0238">DNA-binding</keyword>
<dbReference type="KEGG" id="pdl:Pyrde_1650"/>
<dbReference type="InterPro" id="IPR005739">
    <property type="entry name" value="TopoI_arch"/>
</dbReference>
<protein>
    <recommendedName>
        <fullName evidence="4">DNA topoisomerase</fullName>
        <ecNumber evidence="4">5.6.2.1</ecNumber>
    </recommendedName>
</protein>
<dbReference type="PANTHER" id="PTHR11390">
    <property type="entry name" value="PROKARYOTIC DNA TOPOISOMERASE"/>
    <property type="match status" value="1"/>
</dbReference>
<gene>
    <name evidence="14" type="ORF">Pdsh_05165</name>
    <name evidence="13" type="ORF">Pyrde_1650</name>
</gene>
<dbReference type="PATRIC" id="fig|1273541.4.peg.1759"/>
<evidence type="ECO:0000256" key="8">
    <source>
        <dbReference type="ARBA" id="ARBA00023125"/>
    </source>
</evidence>
<proteinExistence type="inferred from homology"/>
<dbReference type="GO" id="GO:0046872">
    <property type="term" value="F:metal ion binding"/>
    <property type="evidence" value="ECO:0007669"/>
    <property type="project" value="UniProtKB-KW"/>
</dbReference>
<keyword evidence="6" id="KW-0862">Zinc</keyword>
<dbReference type="OrthoDB" id="30963at2157"/>
<reference evidence="13 15" key="1">
    <citation type="submission" date="2015-10" db="EMBL/GenBank/DDBJ databases">
        <title>Complete genome sequence of hyperthermophilic archaeon Pyrodictium delaneyi Su06.</title>
        <authorList>
            <person name="Jung J.-H."/>
            <person name="Lin J."/>
            <person name="Holden J.F."/>
            <person name="Park C.-S."/>
        </authorList>
    </citation>
    <scope>NUCLEOTIDE SEQUENCE [LARGE SCALE GENOMIC DNA]</scope>
    <source>
        <strain evidence="13 15">Su06</strain>
    </source>
</reference>
<evidence type="ECO:0000256" key="1">
    <source>
        <dbReference type="ARBA" id="ARBA00000213"/>
    </source>
</evidence>
<dbReference type="InterPro" id="IPR006171">
    <property type="entry name" value="TOPRIM_dom"/>
</dbReference>
<name>A0A0P0N5E2_9CREN</name>
<dbReference type="Gene3D" id="3.40.50.140">
    <property type="match status" value="1"/>
</dbReference>
<comment type="catalytic activity">
    <reaction evidence="1">
        <text>ATP-independent breakage of single-stranded DNA, followed by passage and rejoining.</text>
        <dbReference type="EC" id="5.6.2.1"/>
    </reaction>
</comment>
<organism evidence="13 15">
    <name type="scientific">Pyrodictium delaneyi</name>
    <dbReference type="NCBI Taxonomy" id="1273541"/>
    <lineage>
        <taxon>Archaea</taxon>
        <taxon>Thermoproteota</taxon>
        <taxon>Thermoprotei</taxon>
        <taxon>Desulfurococcales</taxon>
        <taxon>Pyrodictiaceae</taxon>
        <taxon>Pyrodictium</taxon>
    </lineage>
</organism>
<dbReference type="InterPro" id="IPR003602">
    <property type="entry name" value="Topo_IA_DNA-bd_dom"/>
</dbReference>
<dbReference type="PROSITE" id="PS50880">
    <property type="entry name" value="TOPRIM"/>
    <property type="match status" value="1"/>
</dbReference>
<evidence type="ECO:0000313" key="16">
    <source>
        <dbReference type="Proteomes" id="UP000196694"/>
    </source>
</evidence>
<evidence type="ECO:0000256" key="5">
    <source>
        <dbReference type="ARBA" id="ARBA00022723"/>
    </source>
</evidence>
<sequence length="693" mass="79052">MPVKRRTVWRARTQRGCNIGYGYVLVVAEKPKAARKIAEALSNSKPRLCRFGKVPYWIVSWQGRTYVVASAAGHLFGLTTDERGFPVFNYYWAPLWHIDASASYTKPFFETLEALGRKASAFINACDYDIEGSVIGYMIIKHLGGVNRAYRAKFSALTRQDIQHAFRRLSPLDWDMIEAGLARHELDWIWGINVSRALMESLYSVTGRRIVLSAGRVQSPTLIEAVARDREVNLFVPIPSFAVNVSISIGGFTYTGRIAVYDTRREAKLAAERLKKLRFLKVTSYREWKEKVPPPYPFNLGDLQAEAAKYFGYSPMFTQKIAEQLYLDGLISYPRTNSQKIPDTVDVVSIVKGLQRMAEYRQLTSYVLRAASGLPRPRNGPKDDPAHPAIHPTGEVPTEPLTGARKKIFDLIVRRFLASMAPAAIIAHARARLTASNIGSLELAGLYIQEPGWLNIYHFAMPQESRIPRLRVGEKIEIKRVSVRVVYNNPPEPYTKASLVRWMERVGIGTEATRARIVEILFERKYLSLKGRKVEVTELGHAVAEILAKYFPQLTSIELTRYFEEKLESIRNKKSTRLEVIKEAKTLLRTILTNFKSTAMRDVGIELAKALNIVTPDKHCIVCWREPLENNLCRFHLEALEKLQAAFNEWRKRDDIDCIEFLRKVSRLKSTGRWIREVSEYFAKKGKCPFTSV</sequence>
<dbReference type="GO" id="GO:0006310">
    <property type="term" value="P:DNA recombination"/>
    <property type="evidence" value="ECO:0007669"/>
    <property type="project" value="TreeGrafter"/>
</dbReference>
<evidence type="ECO:0000313" key="14">
    <source>
        <dbReference type="EMBL" id="OWJ55078.1"/>
    </source>
</evidence>
<dbReference type="Gene3D" id="2.70.20.10">
    <property type="entry name" value="Topoisomerase I, domain 3"/>
    <property type="match status" value="1"/>
</dbReference>
<keyword evidence="16" id="KW-1185">Reference proteome</keyword>
<dbReference type="FunFam" id="1.10.290.10:FF:000003">
    <property type="entry name" value="DNA topoisomerase"/>
    <property type="match status" value="1"/>
</dbReference>
<comment type="cofactor">
    <cofactor evidence="2">
        <name>Mg(2+)</name>
        <dbReference type="ChEBI" id="CHEBI:18420"/>
    </cofactor>
</comment>
<dbReference type="Proteomes" id="UP000196694">
    <property type="component" value="Unassembled WGS sequence"/>
</dbReference>
<dbReference type="PROSITE" id="PS52039">
    <property type="entry name" value="TOPO_IA_2"/>
    <property type="match status" value="1"/>
</dbReference>
<dbReference type="SMART" id="SM00493">
    <property type="entry name" value="TOPRIM"/>
    <property type="match status" value="1"/>
</dbReference>
<evidence type="ECO:0000259" key="12">
    <source>
        <dbReference type="PROSITE" id="PS52039"/>
    </source>
</evidence>
<dbReference type="EC" id="5.6.2.1" evidence="4"/>
<dbReference type="NCBIfam" id="TIGR01057">
    <property type="entry name" value="topA_arch"/>
    <property type="match status" value="1"/>
</dbReference>
<dbReference type="NCBIfam" id="NF004438">
    <property type="entry name" value="PRK05776.1"/>
    <property type="match status" value="1"/>
</dbReference>
<dbReference type="EMBL" id="CP013011">
    <property type="protein sequence ID" value="ALL01693.1"/>
    <property type="molecule type" value="Genomic_DNA"/>
</dbReference>
<dbReference type="InterPro" id="IPR013825">
    <property type="entry name" value="Topo_IA_cen_sub2"/>
</dbReference>
<feature type="region of interest" description="Disordered" evidence="10">
    <location>
        <begin position="374"/>
        <end position="397"/>
    </location>
</feature>
<dbReference type="PANTHER" id="PTHR11390:SF26">
    <property type="entry name" value="DNA TOPOISOMERASE 1"/>
    <property type="match status" value="1"/>
</dbReference>
<dbReference type="SUPFAM" id="SSF56712">
    <property type="entry name" value="Prokaryotic type I DNA topoisomerase"/>
    <property type="match status" value="1"/>
</dbReference>
<dbReference type="Pfam" id="PF01751">
    <property type="entry name" value="Toprim"/>
    <property type="match status" value="1"/>
</dbReference>
<dbReference type="EMBL" id="NCQP01000002">
    <property type="protein sequence ID" value="OWJ55078.1"/>
    <property type="molecule type" value="Genomic_DNA"/>
</dbReference>
<dbReference type="Pfam" id="PF01131">
    <property type="entry name" value="Topoisom_bac"/>
    <property type="match status" value="1"/>
</dbReference>
<evidence type="ECO:0000313" key="15">
    <source>
        <dbReference type="Proteomes" id="UP000058613"/>
    </source>
</evidence>
<dbReference type="SMART" id="SM00436">
    <property type="entry name" value="TOP1Bc"/>
    <property type="match status" value="1"/>
</dbReference>
<evidence type="ECO:0000256" key="4">
    <source>
        <dbReference type="ARBA" id="ARBA00012891"/>
    </source>
</evidence>
<dbReference type="GO" id="GO:0006281">
    <property type="term" value="P:DNA repair"/>
    <property type="evidence" value="ECO:0007669"/>
    <property type="project" value="TreeGrafter"/>
</dbReference>